<dbReference type="NCBIfam" id="TIGR00765">
    <property type="entry name" value="yihY_not_rbn"/>
    <property type="match status" value="1"/>
</dbReference>
<evidence type="ECO:0000256" key="2">
    <source>
        <dbReference type="ARBA" id="ARBA00022475"/>
    </source>
</evidence>
<evidence type="ECO:0000256" key="5">
    <source>
        <dbReference type="ARBA" id="ARBA00023136"/>
    </source>
</evidence>
<keyword evidence="9" id="KW-1185">Reference proteome</keyword>
<dbReference type="KEGG" id="arev:RVR_9881"/>
<feature type="compositionally biased region" description="Low complexity" evidence="6">
    <location>
        <begin position="1"/>
        <end position="12"/>
    </location>
</feature>
<comment type="subcellular location">
    <subcellularLocation>
        <location evidence="1">Cell membrane</location>
        <topology evidence="1">Multi-pass membrane protein</topology>
    </subcellularLocation>
</comment>
<feature type="transmembrane region" description="Helical" evidence="7">
    <location>
        <begin position="165"/>
        <end position="187"/>
    </location>
</feature>
<evidence type="ECO:0000313" key="9">
    <source>
        <dbReference type="Proteomes" id="UP000595703"/>
    </source>
</evidence>
<dbReference type="PANTHER" id="PTHR30213">
    <property type="entry name" value="INNER MEMBRANE PROTEIN YHJD"/>
    <property type="match status" value="1"/>
</dbReference>
<feature type="region of interest" description="Disordered" evidence="6">
    <location>
        <begin position="362"/>
        <end position="391"/>
    </location>
</feature>
<keyword evidence="3 7" id="KW-0812">Transmembrane</keyword>
<keyword evidence="5 7" id="KW-0472">Membrane</keyword>
<feature type="region of interest" description="Disordered" evidence="6">
    <location>
        <begin position="1"/>
        <end position="73"/>
    </location>
</feature>
<dbReference type="PANTHER" id="PTHR30213:SF0">
    <property type="entry name" value="UPF0761 MEMBRANE PROTEIN YIHY"/>
    <property type="match status" value="1"/>
</dbReference>
<organism evidence="8 9">
    <name type="scientific">Actinacidiphila reveromycinica</name>
    <dbReference type="NCBI Taxonomy" id="659352"/>
    <lineage>
        <taxon>Bacteria</taxon>
        <taxon>Bacillati</taxon>
        <taxon>Actinomycetota</taxon>
        <taxon>Actinomycetes</taxon>
        <taxon>Kitasatosporales</taxon>
        <taxon>Streptomycetaceae</taxon>
        <taxon>Actinacidiphila</taxon>
    </lineage>
</organism>
<evidence type="ECO:0000256" key="6">
    <source>
        <dbReference type="SAM" id="MobiDB-lite"/>
    </source>
</evidence>
<reference evidence="8 9" key="1">
    <citation type="journal article" date="2010" name="J. Bacteriol.">
        <title>Biochemical characterization of a novel indole prenyltransferase from Streptomyces sp. SN-593.</title>
        <authorList>
            <person name="Takahashi S."/>
            <person name="Takagi H."/>
            <person name="Toyoda A."/>
            <person name="Uramoto M."/>
            <person name="Nogawa T."/>
            <person name="Ueki M."/>
            <person name="Sakaki Y."/>
            <person name="Osada H."/>
        </authorList>
    </citation>
    <scope>NUCLEOTIDE SEQUENCE [LARGE SCALE GENOMIC DNA]</scope>
    <source>
        <strain evidence="8 9">SN-593</strain>
    </source>
</reference>
<evidence type="ECO:0000256" key="1">
    <source>
        <dbReference type="ARBA" id="ARBA00004651"/>
    </source>
</evidence>
<keyword evidence="4 7" id="KW-1133">Transmembrane helix</keyword>
<reference evidence="8 9" key="4">
    <citation type="journal article" date="2020" name="Sci. Rep.">
        <title>beta-carboline chemical signals induce reveromycin production through a LuxR family regulator in Streptomyces sp. SN-593.</title>
        <authorList>
            <person name="Panthee S."/>
            <person name="Kito N."/>
            <person name="Hayashi T."/>
            <person name="Shimizu T."/>
            <person name="Ishikawa J."/>
            <person name="Hamamoto H."/>
            <person name="Osada H."/>
            <person name="Takahashi S."/>
        </authorList>
    </citation>
    <scope>NUCLEOTIDE SEQUENCE [LARGE SCALE GENOMIC DNA]</scope>
    <source>
        <strain evidence="8 9">SN-593</strain>
    </source>
</reference>
<dbReference type="AlphaFoldDB" id="A0A7U3VSS7"/>
<dbReference type="GO" id="GO:0005886">
    <property type="term" value="C:plasma membrane"/>
    <property type="evidence" value="ECO:0007669"/>
    <property type="project" value="UniProtKB-SubCell"/>
</dbReference>
<evidence type="ECO:0000313" key="8">
    <source>
        <dbReference type="EMBL" id="BBB02145.1"/>
    </source>
</evidence>
<dbReference type="EMBL" id="AP018365">
    <property type="protein sequence ID" value="BBB02145.1"/>
    <property type="molecule type" value="Genomic_DNA"/>
</dbReference>
<feature type="transmembrane region" description="Helical" evidence="7">
    <location>
        <begin position="256"/>
        <end position="273"/>
    </location>
</feature>
<keyword evidence="2" id="KW-1003">Cell membrane</keyword>
<feature type="transmembrane region" description="Helical" evidence="7">
    <location>
        <begin position="321"/>
        <end position="340"/>
    </location>
</feature>
<reference evidence="8 9" key="3">
    <citation type="journal article" date="2011" name="Nat. Chem. Biol.">
        <title>Reveromycin A biosynthesis uses RevG and RevJ for stereospecific spiroacetal formation.</title>
        <authorList>
            <person name="Takahashi S."/>
            <person name="Toyoda A."/>
            <person name="Sekiyama Y."/>
            <person name="Takagi H."/>
            <person name="Nogawa T."/>
            <person name="Uramoto M."/>
            <person name="Suzuki R."/>
            <person name="Koshino H."/>
            <person name="Kumano T."/>
            <person name="Panthee S."/>
            <person name="Dairi T."/>
            <person name="Ishikawa J."/>
            <person name="Ikeda H."/>
            <person name="Sakaki Y."/>
            <person name="Osada H."/>
        </authorList>
    </citation>
    <scope>NUCLEOTIDE SEQUENCE [LARGE SCALE GENOMIC DNA]</scope>
    <source>
        <strain evidence="8 9">SN-593</strain>
    </source>
</reference>
<feature type="compositionally biased region" description="Basic and acidic residues" evidence="6">
    <location>
        <begin position="16"/>
        <end position="31"/>
    </location>
</feature>
<evidence type="ECO:0000256" key="4">
    <source>
        <dbReference type="ARBA" id="ARBA00022989"/>
    </source>
</evidence>
<dbReference type="Pfam" id="PF03631">
    <property type="entry name" value="Virul_fac_BrkB"/>
    <property type="match status" value="1"/>
</dbReference>
<sequence length="430" mass="44437">MAGSRDAAGRAGRAARKAERAGKAVADRGDEGPGGPAAVEAAGRPEPPAAEPPDPEHDPEHGPAPDPAPDTRPLRRARAVWRFGRTLVRAVAAAWEKDVTERAAALTYYAVLALFPALLMTVSLLGMAGGPSESSLSAGVTAMLPSESRPVVVSALQDMAHDHRATLSLAIGSGLGAMWSASSYAAVFRRALHAMYGVDGRRPAWRTGPRVVLTSLTLLVLLVASAVCLVVTGAIAHRTGSVLHMSGPAQAAWRGLRWPLLLVTASALVLVLFRTGPRGTRTVRAMAPGGALAVVLWLAASAGFAAYTARMGTYNRLYGPLASTVIFLVWLWFSNLALMIGAHFNVEHARAVAERAAAAKRGGGAGTDAADGGLDEEDRRDRAAGRDAAVGAADPAALEGAADALPAAGLASPAGAPQVRLRGTRRWARG</sequence>
<feature type="region of interest" description="Disordered" evidence="6">
    <location>
        <begin position="408"/>
        <end position="430"/>
    </location>
</feature>
<gene>
    <name evidence="8" type="ORF">RVR_9881</name>
</gene>
<reference evidence="8 9" key="2">
    <citation type="journal article" date="2011" name="J. Antibiot.">
        <title>Furaquinocins I and J: novel polyketide isoprenoid hybrid compounds from Streptomyces reveromyceticus SN-593.</title>
        <authorList>
            <person name="Panthee S."/>
            <person name="Takahashi S."/>
            <person name="Takagi H."/>
            <person name="Nogawa T."/>
            <person name="Oowada E."/>
            <person name="Uramoto M."/>
            <person name="Osada H."/>
        </authorList>
    </citation>
    <scope>NUCLEOTIDE SEQUENCE [LARGE SCALE GENOMIC DNA]</scope>
    <source>
        <strain evidence="8 9">SN-593</strain>
    </source>
</reference>
<feature type="transmembrane region" description="Helical" evidence="7">
    <location>
        <begin position="285"/>
        <end position="309"/>
    </location>
</feature>
<protein>
    <submittedName>
        <fullName evidence="8">Putative membrane protein</fullName>
    </submittedName>
</protein>
<dbReference type="InterPro" id="IPR017039">
    <property type="entry name" value="Virul_fac_BrkB"/>
</dbReference>
<feature type="transmembrane region" description="Helical" evidence="7">
    <location>
        <begin position="106"/>
        <end position="128"/>
    </location>
</feature>
<accession>A0A7U3VSS7</accession>
<dbReference type="Proteomes" id="UP000595703">
    <property type="component" value="Chromosome"/>
</dbReference>
<feature type="compositionally biased region" description="Basic and acidic residues" evidence="6">
    <location>
        <begin position="54"/>
        <end position="63"/>
    </location>
</feature>
<feature type="transmembrane region" description="Helical" evidence="7">
    <location>
        <begin position="211"/>
        <end position="236"/>
    </location>
</feature>
<evidence type="ECO:0000256" key="7">
    <source>
        <dbReference type="SAM" id="Phobius"/>
    </source>
</evidence>
<feature type="compositionally biased region" description="Low complexity" evidence="6">
    <location>
        <begin position="408"/>
        <end position="417"/>
    </location>
</feature>
<name>A0A7U3VSS7_9ACTN</name>
<dbReference type="RefSeq" id="WP_237405164.1">
    <property type="nucleotide sequence ID" value="NZ_AP018365.1"/>
</dbReference>
<proteinExistence type="predicted"/>
<evidence type="ECO:0000256" key="3">
    <source>
        <dbReference type="ARBA" id="ARBA00022692"/>
    </source>
</evidence>